<protein>
    <submittedName>
        <fullName evidence="3">Uncharacterized protein</fullName>
    </submittedName>
</protein>
<feature type="compositionally biased region" description="Polar residues" evidence="1">
    <location>
        <begin position="95"/>
        <end position="109"/>
    </location>
</feature>
<feature type="compositionally biased region" description="Low complexity" evidence="1">
    <location>
        <begin position="74"/>
        <end position="93"/>
    </location>
</feature>
<evidence type="ECO:0000256" key="1">
    <source>
        <dbReference type="SAM" id="MobiDB-lite"/>
    </source>
</evidence>
<organism evidence="3 4">
    <name type="scientific">Zophobas morio</name>
    <dbReference type="NCBI Taxonomy" id="2755281"/>
    <lineage>
        <taxon>Eukaryota</taxon>
        <taxon>Metazoa</taxon>
        <taxon>Ecdysozoa</taxon>
        <taxon>Arthropoda</taxon>
        <taxon>Hexapoda</taxon>
        <taxon>Insecta</taxon>
        <taxon>Pterygota</taxon>
        <taxon>Neoptera</taxon>
        <taxon>Endopterygota</taxon>
        <taxon>Coleoptera</taxon>
        <taxon>Polyphaga</taxon>
        <taxon>Cucujiformia</taxon>
        <taxon>Tenebrionidae</taxon>
        <taxon>Zophobas</taxon>
    </lineage>
</organism>
<reference evidence="3" key="1">
    <citation type="journal article" date="2023" name="G3 (Bethesda)">
        <title>Whole genome assemblies of Zophobas morio and Tenebrio molitor.</title>
        <authorList>
            <person name="Kaur S."/>
            <person name="Stinson S.A."/>
            <person name="diCenzo G.C."/>
        </authorList>
    </citation>
    <scope>NUCLEOTIDE SEQUENCE</scope>
    <source>
        <strain evidence="3">QUZm001</strain>
    </source>
</reference>
<evidence type="ECO:0000313" key="3">
    <source>
        <dbReference type="EMBL" id="KAJ3654570.1"/>
    </source>
</evidence>
<evidence type="ECO:0000256" key="2">
    <source>
        <dbReference type="SAM" id="SignalP"/>
    </source>
</evidence>
<gene>
    <name evidence="3" type="ORF">Zmor_013748</name>
</gene>
<dbReference type="Proteomes" id="UP001168821">
    <property type="component" value="Unassembled WGS sequence"/>
</dbReference>
<feature type="region of interest" description="Disordered" evidence="1">
    <location>
        <begin position="74"/>
        <end position="109"/>
    </location>
</feature>
<name>A0AA38IE05_9CUCU</name>
<feature type="chain" id="PRO_5041412713" evidence="2">
    <location>
        <begin position="20"/>
        <end position="109"/>
    </location>
</feature>
<proteinExistence type="predicted"/>
<keyword evidence="4" id="KW-1185">Reference proteome</keyword>
<accession>A0AA38IE05</accession>
<keyword evidence="2" id="KW-0732">Signal</keyword>
<comment type="caution">
    <text evidence="3">The sequence shown here is derived from an EMBL/GenBank/DDBJ whole genome shotgun (WGS) entry which is preliminary data.</text>
</comment>
<evidence type="ECO:0000313" key="4">
    <source>
        <dbReference type="Proteomes" id="UP001168821"/>
    </source>
</evidence>
<dbReference type="EMBL" id="JALNTZ010000004">
    <property type="protein sequence ID" value="KAJ3654570.1"/>
    <property type="molecule type" value="Genomic_DNA"/>
</dbReference>
<feature type="signal peptide" evidence="2">
    <location>
        <begin position="1"/>
        <end position="19"/>
    </location>
</feature>
<dbReference type="AlphaFoldDB" id="A0AA38IE05"/>
<sequence length="109" mass="12280">MGVKLVILCSIFFVAEILAAPQPLDWNQLGVNALNLGKKALPAGCRLLGGQQPPPPQIYYVNPYPYYQNYPPNRQAPVYYQPPAQYPQNNLPPTQARQPNFENNQVQQD</sequence>